<evidence type="ECO:0000256" key="4">
    <source>
        <dbReference type="ARBA" id="ARBA00023163"/>
    </source>
</evidence>
<dbReference type="InterPro" id="IPR039425">
    <property type="entry name" value="RNA_pol_sigma-70-like"/>
</dbReference>
<dbReference type="InterPro" id="IPR036388">
    <property type="entry name" value="WH-like_DNA-bd_sf"/>
</dbReference>
<comment type="similarity">
    <text evidence="1">Belongs to the sigma-70 factor family. ECF subfamily.</text>
</comment>
<accession>A0A645BV29</accession>
<dbReference type="PROSITE" id="PS00622">
    <property type="entry name" value="HTH_LUXR_1"/>
    <property type="match status" value="1"/>
</dbReference>
<keyword evidence="3" id="KW-0731">Sigma factor</keyword>
<gene>
    <name evidence="6" type="primary">rpoE_34</name>
    <name evidence="6" type="ORF">SDC9_115991</name>
</gene>
<dbReference type="Pfam" id="PF08281">
    <property type="entry name" value="Sigma70_r4_2"/>
    <property type="match status" value="1"/>
</dbReference>
<dbReference type="InterPro" id="IPR000792">
    <property type="entry name" value="Tscrpt_reg_LuxR_C"/>
</dbReference>
<name>A0A645BV29_9ZZZZ</name>
<feature type="domain" description="HTH luxR-type" evidence="5">
    <location>
        <begin position="150"/>
        <end position="177"/>
    </location>
</feature>
<comment type="caution">
    <text evidence="6">The sequence shown here is derived from an EMBL/GenBank/DDBJ whole genome shotgun (WGS) entry which is preliminary data.</text>
</comment>
<sequence length="195" mass="23114">MVGGENLNSDIILIDRVLRGDKKSFETLIMKYQDNVYGFLYKSTLSKEDTEDIMQEVLIKAFKNLYKLENKCNFYHWLFKITINTMNSHFKNRKNSALQLDESYENIKCDEKYTPESMLEIKEQSKELFKRLNILKEDQRNIVLLKFVHGFSYKEIAEILDIKEDTVRMKAFRAKKKLFSSNIFHTEKGGILNEV</sequence>
<dbReference type="Gene3D" id="1.10.10.10">
    <property type="entry name" value="Winged helix-like DNA-binding domain superfamily/Winged helix DNA-binding domain"/>
    <property type="match status" value="1"/>
</dbReference>
<reference evidence="6" key="1">
    <citation type="submission" date="2019-08" db="EMBL/GenBank/DDBJ databases">
        <authorList>
            <person name="Kucharzyk K."/>
            <person name="Murdoch R.W."/>
            <person name="Higgins S."/>
            <person name="Loffler F."/>
        </authorList>
    </citation>
    <scope>NUCLEOTIDE SEQUENCE</scope>
</reference>
<organism evidence="6">
    <name type="scientific">bioreactor metagenome</name>
    <dbReference type="NCBI Taxonomy" id="1076179"/>
    <lineage>
        <taxon>unclassified sequences</taxon>
        <taxon>metagenomes</taxon>
        <taxon>ecological metagenomes</taxon>
    </lineage>
</organism>
<proteinExistence type="inferred from homology"/>
<dbReference type="PANTHER" id="PTHR43133:SF51">
    <property type="entry name" value="RNA POLYMERASE SIGMA FACTOR"/>
    <property type="match status" value="1"/>
</dbReference>
<dbReference type="InterPro" id="IPR013325">
    <property type="entry name" value="RNA_pol_sigma_r2"/>
</dbReference>
<protein>
    <submittedName>
        <fullName evidence="6">ECF RNA polymerase sigma-E factor</fullName>
    </submittedName>
</protein>
<dbReference type="InterPro" id="IPR007627">
    <property type="entry name" value="RNA_pol_sigma70_r2"/>
</dbReference>
<dbReference type="InterPro" id="IPR013324">
    <property type="entry name" value="RNA_pol_sigma_r3/r4-like"/>
</dbReference>
<dbReference type="GO" id="GO:0006352">
    <property type="term" value="P:DNA-templated transcription initiation"/>
    <property type="evidence" value="ECO:0007669"/>
    <property type="project" value="InterPro"/>
</dbReference>
<keyword evidence="4" id="KW-0804">Transcription</keyword>
<evidence type="ECO:0000259" key="5">
    <source>
        <dbReference type="PROSITE" id="PS00622"/>
    </source>
</evidence>
<dbReference type="SUPFAM" id="SSF88659">
    <property type="entry name" value="Sigma3 and sigma4 domains of RNA polymerase sigma factors"/>
    <property type="match status" value="1"/>
</dbReference>
<evidence type="ECO:0000313" key="6">
    <source>
        <dbReference type="EMBL" id="MPM69047.1"/>
    </source>
</evidence>
<dbReference type="Gene3D" id="1.10.1740.10">
    <property type="match status" value="1"/>
</dbReference>
<dbReference type="PANTHER" id="PTHR43133">
    <property type="entry name" value="RNA POLYMERASE ECF-TYPE SIGMA FACTO"/>
    <property type="match status" value="1"/>
</dbReference>
<dbReference type="GO" id="GO:0016987">
    <property type="term" value="F:sigma factor activity"/>
    <property type="evidence" value="ECO:0007669"/>
    <property type="project" value="UniProtKB-KW"/>
</dbReference>
<dbReference type="InterPro" id="IPR013249">
    <property type="entry name" value="RNA_pol_sigma70_r4_t2"/>
</dbReference>
<dbReference type="CDD" id="cd06171">
    <property type="entry name" value="Sigma70_r4"/>
    <property type="match status" value="1"/>
</dbReference>
<evidence type="ECO:0000256" key="3">
    <source>
        <dbReference type="ARBA" id="ARBA00023082"/>
    </source>
</evidence>
<evidence type="ECO:0000256" key="1">
    <source>
        <dbReference type="ARBA" id="ARBA00010641"/>
    </source>
</evidence>
<dbReference type="EMBL" id="VSSQ01022616">
    <property type="protein sequence ID" value="MPM69047.1"/>
    <property type="molecule type" value="Genomic_DNA"/>
</dbReference>
<dbReference type="SUPFAM" id="SSF88946">
    <property type="entry name" value="Sigma2 domain of RNA polymerase sigma factors"/>
    <property type="match status" value="1"/>
</dbReference>
<dbReference type="Pfam" id="PF04542">
    <property type="entry name" value="Sigma70_r2"/>
    <property type="match status" value="1"/>
</dbReference>
<keyword evidence="2" id="KW-0805">Transcription regulation</keyword>
<dbReference type="NCBIfam" id="TIGR02937">
    <property type="entry name" value="sigma70-ECF"/>
    <property type="match status" value="1"/>
</dbReference>
<evidence type="ECO:0000256" key="2">
    <source>
        <dbReference type="ARBA" id="ARBA00023015"/>
    </source>
</evidence>
<dbReference type="InterPro" id="IPR014284">
    <property type="entry name" value="RNA_pol_sigma-70_dom"/>
</dbReference>
<dbReference type="GO" id="GO:0003677">
    <property type="term" value="F:DNA binding"/>
    <property type="evidence" value="ECO:0007669"/>
    <property type="project" value="InterPro"/>
</dbReference>
<dbReference type="AlphaFoldDB" id="A0A645BV29"/>